<protein>
    <submittedName>
        <fullName evidence="1">DUF3800 domain-containing protein</fullName>
    </submittedName>
</protein>
<organism evidence="1 2">
    <name type="scientific">Candidatus Butyricicoccus avistercoris</name>
    <dbReference type="NCBI Taxonomy" id="2838518"/>
    <lineage>
        <taxon>Bacteria</taxon>
        <taxon>Bacillati</taxon>
        <taxon>Bacillota</taxon>
        <taxon>Clostridia</taxon>
        <taxon>Eubacteriales</taxon>
        <taxon>Butyricicoccaceae</taxon>
        <taxon>Butyricicoccus</taxon>
    </lineage>
</organism>
<dbReference type="AlphaFoldDB" id="A0A9D1PIK1"/>
<comment type="caution">
    <text evidence="1">The sequence shown here is derived from an EMBL/GenBank/DDBJ whole genome shotgun (WGS) entry which is preliminary data.</text>
</comment>
<reference evidence="1" key="1">
    <citation type="journal article" date="2021" name="PeerJ">
        <title>Extensive microbial diversity within the chicken gut microbiome revealed by metagenomics and culture.</title>
        <authorList>
            <person name="Gilroy R."/>
            <person name="Ravi A."/>
            <person name="Getino M."/>
            <person name="Pursley I."/>
            <person name="Horton D.L."/>
            <person name="Alikhan N.F."/>
            <person name="Baker D."/>
            <person name="Gharbi K."/>
            <person name="Hall N."/>
            <person name="Watson M."/>
            <person name="Adriaenssens E.M."/>
            <person name="Foster-Nyarko E."/>
            <person name="Jarju S."/>
            <person name="Secka A."/>
            <person name="Antonio M."/>
            <person name="Oren A."/>
            <person name="Chaudhuri R.R."/>
            <person name="La Ragione R."/>
            <person name="Hildebrand F."/>
            <person name="Pallen M.J."/>
        </authorList>
    </citation>
    <scope>NUCLEOTIDE SEQUENCE</scope>
    <source>
        <strain evidence="1">CHK193-4272</strain>
    </source>
</reference>
<sequence length="262" mass="31260">MEYIIFCDESVQKGDKFCDFFGGCMVSSKDINDINNAINNKRQELNLTSEMKWVKVTDNYLDKYKSIIDLFFEYIKLGKIKMRVMFRKKEDCPSAPQDADYRYFKLYYQFLKHAFGLRYIPNNEDTYVRFYLDKLPDKKIKVDEFKSFIVDLPKRTEFRESGLRIRKSDITEIISHQHVLLQCVDIVLGAMYFRLNDMHLVIQPGQQTRGKRTIAKDELSMHILNHIKDIHKNFEISKSTPNYGKNMSHLESPYEHWRFISK</sequence>
<dbReference type="EMBL" id="DXIE01000030">
    <property type="protein sequence ID" value="HIV62184.1"/>
    <property type="molecule type" value="Genomic_DNA"/>
</dbReference>
<evidence type="ECO:0000313" key="1">
    <source>
        <dbReference type="EMBL" id="HIV62184.1"/>
    </source>
</evidence>
<reference evidence="1" key="2">
    <citation type="submission" date="2021-04" db="EMBL/GenBank/DDBJ databases">
        <authorList>
            <person name="Gilroy R."/>
        </authorList>
    </citation>
    <scope>NUCLEOTIDE SEQUENCE</scope>
    <source>
        <strain evidence="1">CHK193-4272</strain>
    </source>
</reference>
<evidence type="ECO:0000313" key="2">
    <source>
        <dbReference type="Proteomes" id="UP000886808"/>
    </source>
</evidence>
<dbReference type="InterPro" id="IPR024524">
    <property type="entry name" value="DUF3800"/>
</dbReference>
<proteinExistence type="predicted"/>
<dbReference type="Proteomes" id="UP000886808">
    <property type="component" value="Unassembled WGS sequence"/>
</dbReference>
<gene>
    <name evidence="1" type="ORF">H9746_04950</name>
</gene>
<dbReference type="Pfam" id="PF12686">
    <property type="entry name" value="DUF3800"/>
    <property type="match status" value="1"/>
</dbReference>
<accession>A0A9D1PIK1</accession>
<name>A0A9D1PIK1_9FIRM</name>